<dbReference type="PATRIC" id="fig|294.133.peg.415"/>
<dbReference type="InterPro" id="IPR048120">
    <property type="entry name" value="Integrase-like"/>
</dbReference>
<evidence type="ECO:0000313" key="3">
    <source>
        <dbReference type="Proteomes" id="UP000033400"/>
    </source>
</evidence>
<dbReference type="EMBL" id="LACH01000012">
    <property type="protein sequence ID" value="KJZ66552.1"/>
    <property type="molecule type" value="Genomic_DNA"/>
</dbReference>
<dbReference type="GO" id="GO:0006310">
    <property type="term" value="P:DNA recombination"/>
    <property type="evidence" value="ECO:0007669"/>
    <property type="project" value="UniProtKB-KW"/>
</dbReference>
<protein>
    <submittedName>
        <fullName evidence="2">DNA breaking-rejoining enzyme</fullName>
    </submittedName>
</protein>
<accession>A0A0F4VEY4</accession>
<proteinExistence type="predicted"/>
<dbReference type="AlphaFoldDB" id="A0A0F4VEY4"/>
<gene>
    <name evidence="2" type="ORF">VD17_06910</name>
</gene>
<keyword evidence="1" id="KW-0233">DNA recombination</keyword>
<evidence type="ECO:0000256" key="1">
    <source>
        <dbReference type="ARBA" id="ARBA00023172"/>
    </source>
</evidence>
<dbReference type="Gene3D" id="1.10.443.10">
    <property type="entry name" value="Intergrase catalytic core"/>
    <property type="match status" value="1"/>
</dbReference>
<dbReference type="GO" id="GO:0015074">
    <property type="term" value="P:DNA integration"/>
    <property type="evidence" value="ECO:0007669"/>
    <property type="project" value="InterPro"/>
</dbReference>
<dbReference type="RefSeq" id="WP_046053253.1">
    <property type="nucleotide sequence ID" value="NZ_LACH01000012.1"/>
</dbReference>
<dbReference type="GO" id="GO:0003677">
    <property type="term" value="F:DNA binding"/>
    <property type="evidence" value="ECO:0007669"/>
    <property type="project" value="InterPro"/>
</dbReference>
<name>A0A0F4VEY4_PSEFL</name>
<comment type="caution">
    <text evidence="2">The sequence shown here is derived from an EMBL/GenBank/DDBJ whole genome shotgun (WGS) entry which is preliminary data.</text>
</comment>
<evidence type="ECO:0000313" key="2">
    <source>
        <dbReference type="EMBL" id="KJZ66552.1"/>
    </source>
</evidence>
<reference evidence="2 3" key="1">
    <citation type="submission" date="2015-03" db="EMBL/GenBank/DDBJ databases">
        <title>Comparative genomics of Pseudomonas insights into diversity of traits involved in vanlence and defense.</title>
        <authorList>
            <person name="Qin Y."/>
        </authorList>
    </citation>
    <scope>NUCLEOTIDE SEQUENCE [LARGE SCALE GENOMIC DNA]</scope>
    <source>
        <strain evidence="2 3">H24</strain>
    </source>
</reference>
<dbReference type="InterPro" id="IPR013762">
    <property type="entry name" value="Integrase-like_cat_sf"/>
</dbReference>
<dbReference type="InterPro" id="IPR011010">
    <property type="entry name" value="DNA_brk_join_enz"/>
</dbReference>
<dbReference type="Proteomes" id="UP000033400">
    <property type="component" value="Unassembled WGS sequence"/>
</dbReference>
<organism evidence="2 3">
    <name type="scientific">Pseudomonas fluorescens</name>
    <dbReference type="NCBI Taxonomy" id="294"/>
    <lineage>
        <taxon>Bacteria</taxon>
        <taxon>Pseudomonadati</taxon>
        <taxon>Pseudomonadota</taxon>
        <taxon>Gammaproteobacteria</taxon>
        <taxon>Pseudomonadales</taxon>
        <taxon>Pseudomonadaceae</taxon>
        <taxon>Pseudomonas</taxon>
    </lineage>
</organism>
<sequence length="504" mass="56172">MRVSIESLLRSDSFLSRDGREFSLDAERWKLSKDVDIPIVAISDYLDADTYNSLKNVLAFYSKTSSAKHVYNLFYRCKDYLDATKGQPPFSVVSLISYRSSLDKHTEWYMGTLRGLIRQWAQLGYPGIPKDSLALLDKWTIKGNEKGYAVQSMCPEAGPLTDIEMSAVTESVLAAFGNGDLALSDTCVIMTLAMTGRRPGQLAALKVKDLLPQDGKYYINFPRAKQRHEGWRRSFKKFSVVEDLWLLLQQQAEFTVEEFSVRMGQGLDRGIMGELPLFAELKHFRSDIPLSDQLEYDMLHMPTNRVNEALARVALTISVISERTGFPIHLNPTRFRYTLGTNLGREGLGEYVIAEALDHSDTQNVGVYVKNIPEIVERIDKAVALQLGPIAQQFQGVLITSESQARRAGDPSSRICGRSGNVGSCGSYGFCSALAPIACYTCMHFQPWLDGPHEAVLEQLISDRDSVYENTGDLKIASVNDRLILAVSDVVCRCKAAKAGEAYV</sequence>
<dbReference type="OrthoDB" id="8368662at2"/>
<dbReference type="SUPFAM" id="SSF56349">
    <property type="entry name" value="DNA breaking-rejoining enzymes"/>
    <property type="match status" value="1"/>
</dbReference>
<dbReference type="NCBIfam" id="NF041502">
    <property type="entry name" value="integrase_1"/>
    <property type="match status" value="1"/>
</dbReference>